<dbReference type="InterPro" id="IPR011333">
    <property type="entry name" value="SKP1/BTB/POZ_sf"/>
</dbReference>
<feature type="region of interest" description="Disordered" evidence="1">
    <location>
        <begin position="33"/>
        <end position="52"/>
    </location>
</feature>
<sequence length="218" mass="24171">MQENCDGIIRIEQFDSDTVNRMLDAVYTGDYSGAMPDKQETRPSGAKESSKSTFDDGLQIAIIHSNVAMIADYYNMQLLKELANKKLAAHWLSNWNVDSFIEFLKQLNALGGVEIIIPGIQKAAVRHMDELARDLRFTKLNLPACFLMAVLVDCMQNGGQAVSWPRSVNNIGSYRKNGYYCDGNCGLTTGSLIVTGDVNGQFKLALRCGNCDRIQTPF</sequence>
<reference evidence="2 3" key="1">
    <citation type="journal article" date="2016" name="Genome Biol. Evol.">
        <title>Divergent and convergent evolution of fungal pathogenicity.</title>
        <authorList>
            <person name="Shang Y."/>
            <person name="Xiao G."/>
            <person name="Zheng P."/>
            <person name="Cen K."/>
            <person name="Zhan S."/>
            <person name="Wang C."/>
        </authorList>
    </citation>
    <scope>NUCLEOTIDE SEQUENCE [LARGE SCALE GENOMIC DNA]</scope>
    <source>
        <strain evidence="2 3">ARSEF 7405</strain>
    </source>
</reference>
<accession>A0A167VJK3</accession>
<comment type="caution">
    <text evidence="2">The sequence shown here is derived from an EMBL/GenBank/DDBJ whole genome shotgun (WGS) entry which is preliminary data.</text>
</comment>
<dbReference type="Proteomes" id="UP000242877">
    <property type="component" value="Unassembled WGS sequence"/>
</dbReference>
<keyword evidence="3" id="KW-1185">Reference proteome</keyword>
<evidence type="ECO:0000256" key="1">
    <source>
        <dbReference type="SAM" id="MobiDB-lite"/>
    </source>
</evidence>
<dbReference type="OrthoDB" id="6359816at2759"/>
<gene>
    <name evidence="2" type="ORF">AAP_05532</name>
</gene>
<organism evidence="2 3">
    <name type="scientific">Ascosphaera apis ARSEF 7405</name>
    <dbReference type="NCBI Taxonomy" id="392613"/>
    <lineage>
        <taxon>Eukaryota</taxon>
        <taxon>Fungi</taxon>
        <taxon>Dikarya</taxon>
        <taxon>Ascomycota</taxon>
        <taxon>Pezizomycotina</taxon>
        <taxon>Eurotiomycetes</taxon>
        <taxon>Eurotiomycetidae</taxon>
        <taxon>Onygenales</taxon>
        <taxon>Ascosphaeraceae</taxon>
        <taxon>Ascosphaera</taxon>
    </lineage>
</organism>
<evidence type="ECO:0000313" key="3">
    <source>
        <dbReference type="Proteomes" id="UP000242877"/>
    </source>
</evidence>
<name>A0A167VJK3_9EURO</name>
<dbReference type="Gene3D" id="3.30.710.10">
    <property type="entry name" value="Potassium Channel Kv1.1, Chain A"/>
    <property type="match status" value="1"/>
</dbReference>
<dbReference type="EMBL" id="AZGZ01000032">
    <property type="protein sequence ID" value="KZZ87621.1"/>
    <property type="molecule type" value="Genomic_DNA"/>
</dbReference>
<evidence type="ECO:0008006" key="4">
    <source>
        <dbReference type="Google" id="ProtNLM"/>
    </source>
</evidence>
<dbReference type="AlphaFoldDB" id="A0A167VJK3"/>
<protein>
    <recommendedName>
        <fullName evidence="4">BTB/POZ fold protein</fullName>
    </recommendedName>
</protein>
<proteinExistence type="predicted"/>
<dbReference type="VEuPathDB" id="FungiDB:AAP_05532"/>
<evidence type="ECO:0000313" key="2">
    <source>
        <dbReference type="EMBL" id="KZZ87621.1"/>
    </source>
</evidence>